<dbReference type="InterPro" id="IPR050816">
    <property type="entry name" value="Flavin-dep_Halogenase_NPB"/>
</dbReference>
<keyword evidence="2" id="KW-0285">Flavoprotein</keyword>
<keyword evidence="2" id="KW-0547">Nucleotide-binding</keyword>
<feature type="active site" evidence="1">
    <location>
        <position position="82"/>
    </location>
</feature>
<feature type="binding site" evidence="2">
    <location>
        <begin position="17"/>
        <end position="20"/>
    </location>
    <ligand>
        <name>FAD</name>
        <dbReference type="ChEBI" id="CHEBI:57692"/>
    </ligand>
</feature>
<name>A0A562UMC0_9SPHN</name>
<dbReference type="GO" id="GO:0000166">
    <property type="term" value="F:nucleotide binding"/>
    <property type="evidence" value="ECO:0007669"/>
    <property type="project" value="UniProtKB-KW"/>
</dbReference>
<dbReference type="EMBL" id="VLLK01000002">
    <property type="protein sequence ID" value="TWJ06726.1"/>
    <property type="molecule type" value="Genomic_DNA"/>
</dbReference>
<comment type="caution">
    <text evidence="3">The sequence shown here is derived from an EMBL/GenBank/DDBJ whole genome shotgun (WGS) entry which is preliminary data.</text>
</comment>
<gene>
    <name evidence="3" type="ORF">JN10_2262</name>
</gene>
<dbReference type="OrthoDB" id="7178350at2"/>
<dbReference type="InterPro" id="IPR036188">
    <property type="entry name" value="FAD/NAD-bd_sf"/>
</dbReference>
<dbReference type="Gene3D" id="3.50.50.60">
    <property type="entry name" value="FAD/NAD(P)-binding domain"/>
    <property type="match status" value="1"/>
</dbReference>
<dbReference type="Pfam" id="PF04820">
    <property type="entry name" value="Trp_halogenase"/>
    <property type="match status" value="1"/>
</dbReference>
<dbReference type="InterPro" id="IPR033856">
    <property type="entry name" value="Trp_halogen"/>
</dbReference>
<evidence type="ECO:0000256" key="2">
    <source>
        <dbReference type="PIRSR" id="PIRSR011396-2"/>
    </source>
</evidence>
<proteinExistence type="predicted"/>
<feature type="binding site" evidence="2">
    <location>
        <position position="341"/>
    </location>
    <ligand>
        <name>FAD</name>
        <dbReference type="ChEBI" id="CHEBI:57692"/>
    </ligand>
</feature>
<feature type="binding site" evidence="2">
    <location>
        <position position="354"/>
    </location>
    <ligand>
        <name>FAD</name>
        <dbReference type="ChEBI" id="CHEBI:57692"/>
    </ligand>
</feature>
<evidence type="ECO:0000256" key="1">
    <source>
        <dbReference type="PIRSR" id="PIRSR011396-1"/>
    </source>
</evidence>
<dbReference type="AlphaFoldDB" id="A0A562UMC0"/>
<evidence type="ECO:0000313" key="4">
    <source>
        <dbReference type="Proteomes" id="UP000320547"/>
    </source>
</evidence>
<dbReference type="STRING" id="476157.GCA_001663155_00937"/>
<protein>
    <submittedName>
        <fullName evidence="3">Tryptophan halogenase</fullName>
    </submittedName>
</protein>
<accession>A0A562UMC0</accession>
<dbReference type="SUPFAM" id="SSF51905">
    <property type="entry name" value="FAD/NAD(P)-binding domain"/>
    <property type="match status" value="1"/>
</dbReference>
<dbReference type="PIRSF" id="PIRSF011396">
    <property type="entry name" value="Trp_halogenase"/>
    <property type="match status" value="1"/>
</dbReference>
<dbReference type="RefSeq" id="WP_067597999.1">
    <property type="nucleotide sequence ID" value="NZ_CP015963.1"/>
</dbReference>
<evidence type="ECO:0000313" key="3">
    <source>
        <dbReference type="EMBL" id="TWJ06726.1"/>
    </source>
</evidence>
<dbReference type="PANTHER" id="PTHR43747">
    <property type="entry name" value="FAD-BINDING PROTEIN"/>
    <property type="match status" value="1"/>
</dbReference>
<feature type="binding site" evidence="2">
    <location>
        <position position="82"/>
    </location>
    <ligand>
        <name>7-chloro-L-tryptophan</name>
        <dbReference type="ChEBI" id="CHEBI:58713"/>
    </ligand>
</feature>
<keyword evidence="2" id="KW-0274">FAD</keyword>
<sequence length="508" mass="56370">MTDPRSDPLRKILIVGGGSAGWMAATFLSRILGRVAEIELLESDAIGVVGVGEATIPPIRKFNQFCGIDEAAFLRDTQGTFKVGIQFENWGKVGDRYLHAFGRVGQELDALVRMHHWWRLGQQAGAADYPRWESLFLGRAATDQSRFGFDPRNPGQLSDLLPHAYHFDAIAYGAHLRKVSETQGVTRIEGVAVGVERSPESGDVDAINLEDGRRIKADLFIDCSGFRSMLLGEAMDEPFDDWSHWLPADRAVVIQSKPNSSQIIPATRSIAHAVGWQWRIPLQRRVGNGHVYASSFSSDNDAEARLLTNLDGELIGDPRLLRFTTGRRQRAWVGNVVGLGLAAGFLEPLESTSIHLVQTALERLADLLPARDISPALRDRFNNQSSREWCQVRDLIIAHYKVNQRDDSEFWRYCAAMDVPESLAENLDLWEREGALTIDGGHLFQLGSWAAVLIGQNLLPQRVHSLTARVAASDIAPHIERLAKSLQQQAQSLPDHASFLERYGASSS</sequence>
<dbReference type="InterPro" id="IPR006905">
    <property type="entry name" value="Flavin_halogenase"/>
</dbReference>
<organism evidence="3 4">
    <name type="scientific">Altererythrobacter ishigakiensis</name>
    <dbReference type="NCBI Taxonomy" id="476157"/>
    <lineage>
        <taxon>Bacteria</taxon>
        <taxon>Pseudomonadati</taxon>
        <taxon>Pseudomonadota</taxon>
        <taxon>Alphaproteobacteria</taxon>
        <taxon>Sphingomonadales</taxon>
        <taxon>Erythrobacteraceae</taxon>
        <taxon>Altererythrobacter</taxon>
    </lineage>
</organism>
<feature type="binding site" evidence="2">
    <location>
        <position position="350"/>
    </location>
    <ligand>
        <name>FAD</name>
        <dbReference type="ChEBI" id="CHEBI:57692"/>
    </ligand>
</feature>
<keyword evidence="4" id="KW-1185">Reference proteome</keyword>
<reference evidence="3 4" key="1">
    <citation type="submission" date="2019-07" db="EMBL/GenBank/DDBJ databases">
        <title>Genomic Encyclopedia of Archaeal and Bacterial Type Strains, Phase II (KMG-II): from individual species to whole genera.</title>
        <authorList>
            <person name="Goeker M."/>
        </authorList>
    </citation>
    <scope>NUCLEOTIDE SEQUENCE [LARGE SCALE GENOMIC DNA]</scope>
    <source>
        <strain evidence="3 4">ATCC BAA-2084</strain>
    </source>
</reference>
<dbReference type="PANTHER" id="PTHR43747:SF4">
    <property type="entry name" value="FLAVIN-DEPENDENT TRYPTOPHAN HALOGENASE"/>
    <property type="match status" value="1"/>
</dbReference>
<dbReference type="GO" id="GO:0004497">
    <property type="term" value="F:monooxygenase activity"/>
    <property type="evidence" value="ECO:0007669"/>
    <property type="project" value="InterPro"/>
</dbReference>
<dbReference type="Proteomes" id="UP000320547">
    <property type="component" value="Unassembled WGS sequence"/>
</dbReference>